<dbReference type="Pfam" id="PF02518">
    <property type="entry name" value="HATPase_c"/>
    <property type="match status" value="1"/>
</dbReference>
<feature type="domain" description="Histidine kinase" evidence="11">
    <location>
        <begin position="841"/>
        <end position="1034"/>
    </location>
</feature>
<keyword evidence="16" id="KW-1185">Reference proteome</keyword>
<feature type="domain" description="PAS" evidence="13">
    <location>
        <begin position="706"/>
        <end position="775"/>
    </location>
</feature>
<dbReference type="SUPFAM" id="SSF52172">
    <property type="entry name" value="CheY-like"/>
    <property type="match status" value="1"/>
</dbReference>
<dbReference type="InterPro" id="IPR001789">
    <property type="entry name" value="Sig_transdc_resp-reg_receiver"/>
</dbReference>
<sequence length="1034" mass="116591">MTIRVLVVDDEEGMLRSYRRILKTLNYEICGTARNNEEAVKAACETVPDVIIMDVSLGGSKSDGIDAAREINSFLEVPVIFVSAFGNTADTERIVEPWSYGFIKKPFDLIEIQSSIELAVNKYRTFKYERELLKKDSILKAVNSAATLFLSKEPFEESLRKTIELIGRAVESRYICLYQNLGNADEVKGATCNYKWFAGSRSEPENSPCSDIVYDESYSGFKESLFRGDIIMYPGCDEGPEEVIFPFNVPVPVINIPIFCGTFWWGFLSIGMGDSEGSGMDVEMEALVTAASILGSALNQKRMNDALMKREEEYRSLYKMMRLVCDNVPDAIWVKGKDRRYTFVNRTFAEDFIKTEDTDEPLGKGIEYFAERERALHSGDECWLNIDEGAFEADSKVLESGISLNTESRYYIYGEQKHLDVYRAPFYDDEGNLVGVVGCARDETKRKNIEDNLRELNERFETFMNALPGHAFIKSPCGVITYVNSNNSLGDGLYAEDWIGKNEKDILYNLDPSDIIESDRKALESGFHNRVERIALDGGEERIYNILKFPIESENEGKQVGGIVFDITDRILAEESLLRSEELSSILVSQMPVIVWTTDSDLKISYAVGNSLKNIGFTPESIRGFSFAEILREVADNLNAPVDETVDSYSAALHGESFVLESSFRGRELYIYVQPFRDKNGRITGTAGLAYDITDNKIAEKALLESEERYRRLVESIKVKIVIAQDERIVYANRCFFDFLGITPEHLDKTSFGDLVCPEDLERVKNYHKGRISGEKDLPSNYRISCYSRDGELRLHDLTVSLITWNGKPATLNILIDIEDENRTKEELEKSLHEKILLLEEVHHRVKNNLALINSLLMMQIRNIDHARVREGLLMARTRIFSIAAVHEGLYRSDSISSIPAKEHFKKIGEEILENYDPGHRLALEIDGDDVELSLALATPISLVINELLINAIKYAYPGGEEGIISISLVNRGDSIELRLKDEGVGIPGDFVLEDAKSLGLSLVRNIITSQLEGSISLDPGKGTEWIIEVPFES</sequence>
<dbReference type="InterPro" id="IPR035965">
    <property type="entry name" value="PAS-like_dom_sf"/>
</dbReference>
<feature type="domain" description="PAC" evidence="14">
    <location>
        <begin position="654"/>
        <end position="705"/>
    </location>
</feature>
<evidence type="ECO:0000256" key="4">
    <source>
        <dbReference type="ARBA" id="ARBA00022679"/>
    </source>
</evidence>
<protein>
    <recommendedName>
        <fullName evidence="2">histidine kinase</fullName>
        <ecNumber evidence="2">2.7.13.3</ecNumber>
    </recommendedName>
</protein>
<feature type="domain" description="PAS" evidence="13">
    <location>
        <begin position="456"/>
        <end position="526"/>
    </location>
</feature>
<dbReference type="eggNOG" id="arCOG06192">
    <property type="taxonomic scope" value="Archaea"/>
</dbReference>
<keyword evidence="6 15" id="KW-0418">Kinase</keyword>
<dbReference type="InterPro" id="IPR005467">
    <property type="entry name" value="His_kinase_dom"/>
</dbReference>
<evidence type="ECO:0000259" key="14">
    <source>
        <dbReference type="PROSITE" id="PS50113"/>
    </source>
</evidence>
<dbReference type="eggNOG" id="arCOG06537">
    <property type="taxonomic scope" value="Archaea"/>
</dbReference>
<dbReference type="PROSITE" id="PS50109">
    <property type="entry name" value="HIS_KIN"/>
    <property type="match status" value="1"/>
</dbReference>
<evidence type="ECO:0000256" key="8">
    <source>
        <dbReference type="ARBA" id="ARBA00023026"/>
    </source>
</evidence>
<dbReference type="PROSITE" id="PS50112">
    <property type="entry name" value="PAS"/>
    <property type="match status" value="2"/>
</dbReference>
<dbReference type="SUPFAM" id="SSF55785">
    <property type="entry name" value="PYP-like sensor domain (PAS domain)"/>
    <property type="match status" value="4"/>
</dbReference>
<dbReference type="NCBIfam" id="TIGR00229">
    <property type="entry name" value="sensory_box"/>
    <property type="match status" value="2"/>
</dbReference>
<dbReference type="Gene3D" id="3.30.450.20">
    <property type="entry name" value="PAS domain"/>
    <property type="match status" value="4"/>
</dbReference>
<dbReference type="InterPro" id="IPR013655">
    <property type="entry name" value="PAS_fold_3"/>
</dbReference>
<dbReference type="Pfam" id="PF08448">
    <property type="entry name" value="PAS_4"/>
    <property type="match status" value="3"/>
</dbReference>
<dbReference type="Pfam" id="PF07568">
    <property type="entry name" value="HisKA_2"/>
    <property type="match status" value="1"/>
</dbReference>
<keyword evidence="7" id="KW-0067">ATP-binding</keyword>
<dbReference type="GO" id="GO:0004673">
    <property type="term" value="F:protein histidine kinase activity"/>
    <property type="evidence" value="ECO:0007669"/>
    <property type="project" value="UniProtKB-EC"/>
</dbReference>
<feature type="domain" description="Response regulatory" evidence="12">
    <location>
        <begin position="4"/>
        <end position="120"/>
    </location>
</feature>
<dbReference type="InterPro" id="IPR013656">
    <property type="entry name" value="PAS_4"/>
</dbReference>
<dbReference type="eggNOG" id="arCOG02348">
    <property type="taxonomic scope" value="Archaea"/>
</dbReference>
<dbReference type="GO" id="GO:0005524">
    <property type="term" value="F:ATP binding"/>
    <property type="evidence" value="ECO:0007669"/>
    <property type="project" value="UniProtKB-KW"/>
</dbReference>
<evidence type="ECO:0000259" key="12">
    <source>
        <dbReference type="PROSITE" id="PS50110"/>
    </source>
</evidence>
<dbReference type="Pfam" id="PF08447">
    <property type="entry name" value="PAS_3"/>
    <property type="match status" value="1"/>
</dbReference>
<name>E1REL1_METP4</name>
<feature type="domain" description="PAC" evidence="14">
    <location>
        <begin position="400"/>
        <end position="455"/>
    </location>
</feature>
<evidence type="ECO:0000256" key="10">
    <source>
        <dbReference type="SAM" id="Coils"/>
    </source>
</evidence>
<evidence type="ECO:0000256" key="7">
    <source>
        <dbReference type="ARBA" id="ARBA00022840"/>
    </source>
</evidence>
<dbReference type="PANTHER" id="PTHR41523:SF8">
    <property type="entry name" value="ETHYLENE RESPONSE SENSOR PROTEIN"/>
    <property type="match status" value="1"/>
</dbReference>
<dbReference type="InterPro" id="IPR000700">
    <property type="entry name" value="PAS-assoc_C"/>
</dbReference>
<dbReference type="PANTHER" id="PTHR41523">
    <property type="entry name" value="TWO-COMPONENT SYSTEM SENSOR PROTEIN"/>
    <property type="match status" value="1"/>
</dbReference>
<dbReference type="PROSITE" id="PS50110">
    <property type="entry name" value="RESPONSE_REGULATORY"/>
    <property type="match status" value="1"/>
</dbReference>
<dbReference type="InterPro" id="IPR003594">
    <property type="entry name" value="HATPase_dom"/>
</dbReference>
<feature type="modified residue" description="4-aspartylphosphate" evidence="9">
    <location>
        <position position="54"/>
    </location>
</feature>
<dbReference type="InterPro" id="IPR000014">
    <property type="entry name" value="PAS"/>
</dbReference>
<proteinExistence type="predicted"/>
<dbReference type="SMART" id="SM00448">
    <property type="entry name" value="REC"/>
    <property type="match status" value="1"/>
</dbReference>
<dbReference type="EMBL" id="CP002117">
    <property type="protein sequence ID" value="ADN34958.1"/>
    <property type="molecule type" value="Genomic_DNA"/>
</dbReference>
<dbReference type="GeneID" id="9742622"/>
<dbReference type="HOGENOM" id="CLU_293673_0_0_2"/>
<dbReference type="Gene3D" id="3.30.565.10">
    <property type="entry name" value="Histidine kinase-like ATPase, C-terminal domain"/>
    <property type="match status" value="1"/>
</dbReference>
<evidence type="ECO:0000256" key="1">
    <source>
        <dbReference type="ARBA" id="ARBA00000085"/>
    </source>
</evidence>
<evidence type="ECO:0000313" key="16">
    <source>
        <dbReference type="Proteomes" id="UP000006565"/>
    </source>
</evidence>
<dbReference type="CDD" id="cd00130">
    <property type="entry name" value="PAS"/>
    <property type="match status" value="1"/>
</dbReference>
<dbReference type="Pfam" id="PF00072">
    <property type="entry name" value="Response_reg"/>
    <property type="match status" value="1"/>
</dbReference>
<keyword evidence="4" id="KW-0808">Transferase</keyword>
<dbReference type="InterPro" id="IPR011006">
    <property type="entry name" value="CheY-like_superfamily"/>
</dbReference>
<feature type="coiled-coil region" evidence="10">
    <location>
        <begin position="439"/>
        <end position="466"/>
    </location>
</feature>
<dbReference type="RefSeq" id="WP_013328137.1">
    <property type="nucleotide sequence ID" value="NC_014507.1"/>
</dbReference>
<dbReference type="EC" id="2.7.13.3" evidence="2"/>
<dbReference type="AlphaFoldDB" id="E1REL1"/>
<dbReference type="OrthoDB" id="135748at2157"/>
<dbReference type="SMART" id="SM00091">
    <property type="entry name" value="PAS"/>
    <property type="match status" value="3"/>
</dbReference>
<dbReference type="InterPro" id="IPR036890">
    <property type="entry name" value="HATPase_C_sf"/>
</dbReference>
<evidence type="ECO:0000259" key="11">
    <source>
        <dbReference type="PROSITE" id="PS50109"/>
    </source>
</evidence>
<dbReference type="KEGG" id="mpi:Mpet_0180"/>
<evidence type="ECO:0000313" key="15">
    <source>
        <dbReference type="EMBL" id="ADN34958.1"/>
    </source>
</evidence>
<evidence type="ECO:0000256" key="5">
    <source>
        <dbReference type="ARBA" id="ARBA00022741"/>
    </source>
</evidence>
<evidence type="ECO:0000259" key="13">
    <source>
        <dbReference type="PROSITE" id="PS50112"/>
    </source>
</evidence>
<dbReference type="PROSITE" id="PS50113">
    <property type="entry name" value="PAC"/>
    <property type="match status" value="2"/>
</dbReference>
<organism evidence="15 16">
    <name type="scientific">Methanolacinia petrolearia (strain DSM 11571 / OCM 486 / SEBR 4847)</name>
    <name type="common">Methanoplanus petrolearius</name>
    <dbReference type="NCBI Taxonomy" id="679926"/>
    <lineage>
        <taxon>Archaea</taxon>
        <taxon>Methanobacteriati</taxon>
        <taxon>Methanobacteriota</taxon>
        <taxon>Stenosarchaea group</taxon>
        <taxon>Methanomicrobia</taxon>
        <taxon>Methanomicrobiales</taxon>
        <taxon>Methanomicrobiaceae</taxon>
        <taxon>Methanolacinia</taxon>
    </lineage>
</organism>
<dbReference type="SUPFAM" id="SSF55874">
    <property type="entry name" value="ATPase domain of HSP90 chaperone/DNA topoisomerase II/histidine kinase"/>
    <property type="match status" value="1"/>
</dbReference>
<keyword evidence="8" id="KW-0843">Virulence</keyword>
<dbReference type="InterPro" id="IPR011495">
    <property type="entry name" value="Sig_transdc_His_kin_sub2_dim/P"/>
</dbReference>
<dbReference type="STRING" id="679926.Mpet_0180"/>
<accession>E1REL1</accession>
<dbReference type="Proteomes" id="UP000006565">
    <property type="component" value="Chromosome"/>
</dbReference>
<keyword evidence="5" id="KW-0547">Nucleotide-binding</keyword>
<dbReference type="GO" id="GO:0000160">
    <property type="term" value="P:phosphorelay signal transduction system"/>
    <property type="evidence" value="ECO:0007669"/>
    <property type="project" value="InterPro"/>
</dbReference>
<evidence type="ECO:0000256" key="9">
    <source>
        <dbReference type="PROSITE-ProRule" id="PRU00169"/>
    </source>
</evidence>
<evidence type="ECO:0000256" key="6">
    <source>
        <dbReference type="ARBA" id="ARBA00022777"/>
    </source>
</evidence>
<keyword evidence="10" id="KW-0175">Coiled coil</keyword>
<evidence type="ECO:0000256" key="2">
    <source>
        <dbReference type="ARBA" id="ARBA00012438"/>
    </source>
</evidence>
<evidence type="ECO:0000256" key="3">
    <source>
        <dbReference type="ARBA" id="ARBA00022553"/>
    </source>
</evidence>
<comment type="catalytic activity">
    <reaction evidence="1">
        <text>ATP + protein L-histidine = ADP + protein N-phospho-L-histidine.</text>
        <dbReference type="EC" id="2.7.13.3"/>
    </reaction>
</comment>
<reference evidence="15 16" key="1">
    <citation type="journal article" date="2010" name="Stand. Genomic Sci.">
        <title>Complete genome sequence of Methanoplanus petrolearius type strain (SEBR 4847).</title>
        <authorList>
            <person name="Brambilla E."/>
            <person name="Djao O.D."/>
            <person name="Daligault H."/>
            <person name="Lapidus A."/>
            <person name="Lucas S."/>
            <person name="Hammon N."/>
            <person name="Nolan M."/>
            <person name="Tice H."/>
            <person name="Cheng J.F."/>
            <person name="Han C."/>
            <person name="Tapia R."/>
            <person name="Goodwin L."/>
            <person name="Pitluck S."/>
            <person name="Liolios K."/>
            <person name="Ivanova N."/>
            <person name="Mavromatis K."/>
            <person name="Mikhailova N."/>
            <person name="Pati A."/>
            <person name="Chen A."/>
            <person name="Palaniappan K."/>
            <person name="Land M."/>
            <person name="Hauser L."/>
            <person name="Chang Y.J."/>
            <person name="Jeffries C.D."/>
            <person name="Rohde M."/>
            <person name="Spring S."/>
            <person name="Sikorski J."/>
            <person name="Goker M."/>
            <person name="Woyke T."/>
            <person name="Bristow J."/>
            <person name="Eisen J.A."/>
            <person name="Markowitz V."/>
            <person name="Hugenholtz P."/>
            <person name="Kyrpides N.C."/>
            <person name="Klenk H.P."/>
        </authorList>
    </citation>
    <scope>NUCLEOTIDE SEQUENCE [LARGE SCALE GENOMIC DNA]</scope>
    <source>
        <strain evidence="16">DSM 11571 / OCM 486 / SEBR 4847</strain>
    </source>
</reference>
<dbReference type="SMART" id="SM00387">
    <property type="entry name" value="HATPase_c"/>
    <property type="match status" value="1"/>
</dbReference>
<gene>
    <name evidence="15" type="ordered locus">Mpet_0180</name>
</gene>
<dbReference type="Gene3D" id="3.40.50.2300">
    <property type="match status" value="1"/>
</dbReference>
<keyword evidence="3 9" id="KW-0597">Phosphoprotein</keyword>